<protein>
    <submittedName>
        <fullName evidence="9">Alginate O-acetyltransferase</fullName>
    </submittedName>
</protein>
<name>A0A9X3KHY7_9HYPH</name>
<dbReference type="RefSeq" id="WP_269832536.1">
    <property type="nucleotide sequence ID" value="NZ_JAPZLT010000014.1"/>
</dbReference>
<evidence type="ECO:0000259" key="8">
    <source>
        <dbReference type="Pfam" id="PF16822"/>
    </source>
</evidence>
<dbReference type="GO" id="GO:0042597">
    <property type="term" value="C:periplasmic space"/>
    <property type="evidence" value="ECO:0007669"/>
    <property type="project" value="UniProtKB-SubCell"/>
</dbReference>
<dbReference type="SUPFAM" id="SSF52266">
    <property type="entry name" value="SGNH hydrolase"/>
    <property type="match status" value="1"/>
</dbReference>
<dbReference type="GO" id="GO:0042121">
    <property type="term" value="P:alginic acid biosynthetic process"/>
    <property type="evidence" value="ECO:0007669"/>
    <property type="project" value="UniProtKB-KW"/>
</dbReference>
<dbReference type="Proteomes" id="UP001151309">
    <property type="component" value="Unassembled WGS sequence"/>
</dbReference>
<dbReference type="InterPro" id="IPR036514">
    <property type="entry name" value="SGNH_hydro_sf"/>
</dbReference>
<evidence type="ECO:0000256" key="4">
    <source>
        <dbReference type="ARBA" id="ARBA00022729"/>
    </source>
</evidence>
<keyword evidence="7" id="KW-0812">Transmembrane</keyword>
<dbReference type="InterPro" id="IPR031811">
    <property type="entry name" value="ALGX/ALGJ_SGNH-like"/>
</dbReference>
<keyword evidence="7" id="KW-0472">Membrane</keyword>
<dbReference type="GO" id="GO:0016788">
    <property type="term" value="F:hydrolase activity, acting on ester bonds"/>
    <property type="evidence" value="ECO:0007669"/>
    <property type="project" value="UniProtKB-ARBA"/>
</dbReference>
<comment type="pathway">
    <text evidence="2">Glycan biosynthesis; alginate biosynthesis.</text>
</comment>
<dbReference type="GO" id="GO:0016740">
    <property type="term" value="F:transferase activity"/>
    <property type="evidence" value="ECO:0007669"/>
    <property type="project" value="UniProtKB-KW"/>
</dbReference>
<keyword evidence="7" id="KW-1133">Transmembrane helix</keyword>
<accession>A0A9X3KHY7</accession>
<evidence type="ECO:0000256" key="6">
    <source>
        <dbReference type="ARBA" id="ARBA00022841"/>
    </source>
</evidence>
<evidence type="ECO:0000256" key="3">
    <source>
        <dbReference type="ARBA" id="ARBA00022679"/>
    </source>
</evidence>
<dbReference type="AlphaFoldDB" id="A0A9X3KHY7"/>
<keyword evidence="4" id="KW-0732">Signal</keyword>
<evidence type="ECO:0000313" key="9">
    <source>
        <dbReference type="EMBL" id="MCZ7911864.1"/>
    </source>
</evidence>
<evidence type="ECO:0000256" key="7">
    <source>
        <dbReference type="SAM" id="Phobius"/>
    </source>
</evidence>
<evidence type="ECO:0000313" key="10">
    <source>
        <dbReference type="Proteomes" id="UP001151309"/>
    </source>
</evidence>
<sequence length="462" mass="50401">MKTKSLEVHHLYGTGEVSRFALRFMSALFLFAAAPAFAGMACPDIGNKKSEFNLAEGLDGVFFRTNTDFEEFFVRTSETMASLRAISDALRVKGTELVFLPLPSRGIVQRAKLDDSDEIQARYNAPVAEQEFRHYVMQLQKNGITTVDVLKAIDDHQARGNFFFARDHHWTSSGAHLVASAAAETIKKLTGYPSLSTYNFETKAVGSLDYIAPMGHEIQALCGSAVEPEKETVWQTTRSADDASDLLGNAMETSPPVALVGSSFSATPEFNFVGFLAQETGLDITNYAENGAQFISSLATLVFSKGFHEKPAPLIIWEAPSYYAVDQTMFQASRQLLAAVYGSCEGSGSIANSQPKKIDGETVLLSAVDLKGEQYGDAYLEFAASQAGLNQMTVTVRYRDGDEDTLTLGGFPRFVDDGTFYLMLNDEFPTPITGVSVNGNLGDTTVTARLCRVPDQFIKKQG</sequence>
<evidence type="ECO:0000256" key="2">
    <source>
        <dbReference type="ARBA" id="ARBA00005182"/>
    </source>
</evidence>
<proteinExistence type="predicted"/>
<dbReference type="InterPro" id="IPR034655">
    <property type="entry name" value="AlgX_N"/>
</dbReference>
<evidence type="ECO:0000256" key="5">
    <source>
        <dbReference type="ARBA" id="ARBA00022764"/>
    </source>
</evidence>
<dbReference type="EMBL" id="JAPZLT010000014">
    <property type="protein sequence ID" value="MCZ7911864.1"/>
    <property type="molecule type" value="Genomic_DNA"/>
</dbReference>
<keyword evidence="10" id="KW-1185">Reference proteome</keyword>
<evidence type="ECO:0000256" key="1">
    <source>
        <dbReference type="ARBA" id="ARBA00004418"/>
    </source>
</evidence>
<organism evidence="9 10">
    <name type="scientific">Agrobacterium leguminum</name>
    <dbReference type="NCBI Taxonomy" id="2792015"/>
    <lineage>
        <taxon>Bacteria</taxon>
        <taxon>Pseudomonadati</taxon>
        <taxon>Pseudomonadota</taxon>
        <taxon>Alphaproteobacteria</taxon>
        <taxon>Hyphomicrobiales</taxon>
        <taxon>Rhizobiaceae</taxon>
        <taxon>Rhizobium/Agrobacterium group</taxon>
        <taxon>Agrobacterium</taxon>
    </lineage>
</organism>
<dbReference type="CDD" id="cd14441">
    <property type="entry name" value="AlgX_N"/>
    <property type="match status" value="1"/>
</dbReference>
<dbReference type="Pfam" id="PF16822">
    <property type="entry name" value="ALGX"/>
    <property type="match status" value="1"/>
</dbReference>
<keyword evidence="5" id="KW-0574">Periplasm</keyword>
<feature type="transmembrane region" description="Helical" evidence="7">
    <location>
        <begin position="20"/>
        <end position="41"/>
    </location>
</feature>
<reference evidence="9" key="1">
    <citation type="submission" date="2022-12" db="EMBL/GenBank/DDBJ databases">
        <title>Draft genome sequences of 22 rhizogenic Agrobacterium biovar 1 strains, the causative agent of hairy root disease.</title>
        <authorList>
            <person name="Kim N."/>
            <person name="Vargas P."/>
            <person name="Rediers H."/>
        </authorList>
    </citation>
    <scope>NUCLEOTIDE SEQUENCE</scope>
    <source>
        <strain evidence="9">ST07.17.026</strain>
    </source>
</reference>
<gene>
    <name evidence="9" type="ORF">O9X94_21285</name>
</gene>
<keyword evidence="3" id="KW-0808">Transferase</keyword>
<keyword evidence="6" id="KW-0016">Alginate biosynthesis</keyword>
<feature type="domain" description="AlgX/AlgJ SGNH hydrolase-like" evidence="8">
    <location>
        <begin position="56"/>
        <end position="320"/>
    </location>
</feature>
<comment type="caution">
    <text evidence="9">The sequence shown here is derived from an EMBL/GenBank/DDBJ whole genome shotgun (WGS) entry which is preliminary data.</text>
</comment>
<dbReference type="Gene3D" id="3.40.50.1110">
    <property type="entry name" value="SGNH hydrolase"/>
    <property type="match status" value="1"/>
</dbReference>
<comment type="subcellular location">
    <subcellularLocation>
        <location evidence="1">Periplasm</location>
    </subcellularLocation>
</comment>